<dbReference type="OrthoDB" id="8759010at2"/>
<evidence type="ECO:0000313" key="3">
    <source>
        <dbReference type="Proteomes" id="UP000260665"/>
    </source>
</evidence>
<reference evidence="2 3" key="1">
    <citation type="submission" date="2018-05" db="EMBL/GenBank/DDBJ databases">
        <title>Rhodoferax soyangensis sp.nov., isolated from an oligotrophic freshwater lake.</title>
        <authorList>
            <person name="Park M."/>
        </authorList>
    </citation>
    <scope>NUCLEOTIDE SEQUENCE [LARGE SCALE GENOMIC DNA]</scope>
    <source>
        <strain evidence="2 3">IMCC26218</strain>
    </source>
</reference>
<protein>
    <recommendedName>
        <fullName evidence="4">DUF2306 domain-containing protein</fullName>
    </recommendedName>
</protein>
<keyword evidence="3" id="KW-1185">Reference proteome</keyword>
<feature type="transmembrane region" description="Helical" evidence="1">
    <location>
        <begin position="83"/>
        <end position="104"/>
    </location>
</feature>
<dbReference type="AlphaFoldDB" id="A0A3E1RCU0"/>
<keyword evidence="1" id="KW-0812">Transmembrane</keyword>
<feature type="transmembrane region" description="Helical" evidence="1">
    <location>
        <begin position="152"/>
        <end position="173"/>
    </location>
</feature>
<evidence type="ECO:0008006" key="4">
    <source>
        <dbReference type="Google" id="ProtNLM"/>
    </source>
</evidence>
<accession>A0A3E1RCU0</accession>
<keyword evidence="1" id="KW-1133">Transmembrane helix</keyword>
<sequence>MQNVLRVDWKIPLGLLALSAIPCAAGIARLIGLVGIVNADSERFLASPLITWLHIVAASLFCLLGALQFSADLRRHFPRWHQVAGRVVAASGVLAALSGMWMAARFAIPAAMQGSLLLGVRLVVGAAMAVAIVLAVQAALNRNMAAHRAWMVRAYALGQGAGTQVVLLLPWMLTLGPPSALQRDVLMSLAWLLNLLIAEKIIHGRLLGSFHFYKEIF</sequence>
<dbReference type="InterPro" id="IPR018750">
    <property type="entry name" value="DUF2306_membrane"/>
</dbReference>
<feature type="transmembrane region" description="Helical" evidence="1">
    <location>
        <begin position="12"/>
        <end position="37"/>
    </location>
</feature>
<name>A0A3E1RCU0_9BURK</name>
<evidence type="ECO:0000313" key="2">
    <source>
        <dbReference type="EMBL" id="RFO97178.1"/>
    </source>
</evidence>
<comment type="caution">
    <text evidence="2">The sequence shown here is derived from an EMBL/GenBank/DDBJ whole genome shotgun (WGS) entry which is preliminary data.</text>
</comment>
<dbReference type="RefSeq" id="WP_117176105.1">
    <property type="nucleotide sequence ID" value="NZ_QFZK01000004.1"/>
</dbReference>
<feature type="transmembrane region" description="Helical" evidence="1">
    <location>
        <begin position="49"/>
        <end position="71"/>
    </location>
</feature>
<organism evidence="2 3">
    <name type="scientific">Rhodoferax lacus</name>
    <dbReference type="NCBI Taxonomy" id="2184758"/>
    <lineage>
        <taxon>Bacteria</taxon>
        <taxon>Pseudomonadati</taxon>
        <taxon>Pseudomonadota</taxon>
        <taxon>Betaproteobacteria</taxon>
        <taxon>Burkholderiales</taxon>
        <taxon>Comamonadaceae</taxon>
        <taxon>Rhodoferax</taxon>
    </lineage>
</organism>
<feature type="transmembrane region" description="Helical" evidence="1">
    <location>
        <begin position="185"/>
        <end position="202"/>
    </location>
</feature>
<dbReference type="EMBL" id="QFZK01000004">
    <property type="protein sequence ID" value="RFO97178.1"/>
    <property type="molecule type" value="Genomic_DNA"/>
</dbReference>
<gene>
    <name evidence="2" type="ORF">DIC66_08530</name>
</gene>
<keyword evidence="1" id="KW-0472">Membrane</keyword>
<evidence type="ECO:0000256" key="1">
    <source>
        <dbReference type="SAM" id="Phobius"/>
    </source>
</evidence>
<dbReference type="Proteomes" id="UP000260665">
    <property type="component" value="Unassembled WGS sequence"/>
</dbReference>
<feature type="transmembrane region" description="Helical" evidence="1">
    <location>
        <begin position="116"/>
        <end position="140"/>
    </location>
</feature>
<dbReference type="Pfam" id="PF10067">
    <property type="entry name" value="DUF2306"/>
    <property type="match status" value="1"/>
</dbReference>
<proteinExistence type="predicted"/>